<dbReference type="Gene3D" id="3.90.70.10">
    <property type="entry name" value="Cysteine proteinases"/>
    <property type="match status" value="1"/>
</dbReference>
<organism evidence="5">
    <name type="scientific">Aureococcus anophagefferens</name>
    <name type="common">Harmful bloom alga</name>
    <dbReference type="NCBI Taxonomy" id="44056"/>
    <lineage>
        <taxon>Eukaryota</taxon>
        <taxon>Sar</taxon>
        <taxon>Stramenopiles</taxon>
        <taxon>Ochrophyta</taxon>
        <taxon>Pelagophyceae</taxon>
        <taxon>Pelagomonadales</taxon>
        <taxon>Pelagomonadaceae</taxon>
        <taxon>Aureococcus</taxon>
    </lineage>
</organism>
<evidence type="ECO:0000313" key="5">
    <source>
        <dbReference type="Proteomes" id="UP000002729"/>
    </source>
</evidence>
<name>F0YNG5_AURAN</name>
<gene>
    <name evidence="4" type="ORF">AURANDRAFT_8575</name>
</gene>
<evidence type="ECO:0000256" key="2">
    <source>
        <dbReference type="ARBA" id="ARBA00023145"/>
    </source>
</evidence>
<sequence>EDLLKLALLRNGPVAVAMNSEGMDFYVHGAGSIDEHKHCDPDTLDVHALLVGYGEQDGLHYWVVKNAWGDMWGEDGYYRVVRGVNHCGIANFATHSVSK</sequence>
<dbReference type="KEGG" id="aaf:AURANDRAFT_8575"/>
<dbReference type="GO" id="GO:0008234">
    <property type="term" value="F:cysteine-type peptidase activity"/>
    <property type="evidence" value="ECO:0007669"/>
    <property type="project" value="InterPro"/>
</dbReference>
<dbReference type="InParanoid" id="F0YNG5"/>
<dbReference type="Pfam" id="PF00112">
    <property type="entry name" value="Peptidase_C1"/>
    <property type="match status" value="1"/>
</dbReference>
<evidence type="ECO:0000313" key="4">
    <source>
        <dbReference type="EMBL" id="EGB03342.1"/>
    </source>
</evidence>
<reference evidence="4 5" key="1">
    <citation type="journal article" date="2011" name="Proc. Natl. Acad. Sci. U.S.A.">
        <title>Niche of harmful alga Aureococcus anophagefferens revealed through ecogenomics.</title>
        <authorList>
            <person name="Gobler C.J."/>
            <person name="Berry D.L."/>
            <person name="Dyhrman S.T."/>
            <person name="Wilhelm S.W."/>
            <person name="Salamov A."/>
            <person name="Lobanov A.V."/>
            <person name="Zhang Y."/>
            <person name="Collier J.L."/>
            <person name="Wurch L.L."/>
            <person name="Kustka A.B."/>
            <person name="Dill B.D."/>
            <person name="Shah M."/>
            <person name="VerBerkmoes N.C."/>
            <person name="Kuo A."/>
            <person name="Terry A."/>
            <person name="Pangilinan J."/>
            <person name="Lindquist E.A."/>
            <person name="Lucas S."/>
            <person name="Paulsen I.T."/>
            <person name="Hattenrath-Lehmann T.K."/>
            <person name="Talmage S.C."/>
            <person name="Walker E.A."/>
            <person name="Koch F."/>
            <person name="Burson A.M."/>
            <person name="Marcoval M.A."/>
            <person name="Tang Y.Z."/>
            <person name="Lecleir G.R."/>
            <person name="Coyne K.J."/>
            <person name="Berg G.M."/>
            <person name="Bertrand E.M."/>
            <person name="Saito M.A."/>
            <person name="Gladyshev V.N."/>
            <person name="Grigoriev I.V."/>
        </authorList>
    </citation>
    <scope>NUCLEOTIDE SEQUENCE [LARGE SCALE GENOMIC DNA]</scope>
    <source>
        <strain evidence="5">CCMP 1984</strain>
    </source>
</reference>
<dbReference type="GO" id="GO:0006508">
    <property type="term" value="P:proteolysis"/>
    <property type="evidence" value="ECO:0007669"/>
    <property type="project" value="InterPro"/>
</dbReference>
<evidence type="ECO:0000259" key="3">
    <source>
        <dbReference type="Pfam" id="PF00112"/>
    </source>
</evidence>
<keyword evidence="2" id="KW-0865">Zymogen</keyword>
<dbReference type="eggNOG" id="KOG1542">
    <property type="taxonomic scope" value="Eukaryota"/>
</dbReference>
<dbReference type="OrthoDB" id="10253408at2759"/>
<protein>
    <recommendedName>
        <fullName evidence="3">Peptidase C1A papain C-terminal domain-containing protein</fullName>
    </recommendedName>
</protein>
<feature type="non-terminal residue" evidence="4">
    <location>
        <position position="99"/>
    </location>
</feature>
<feature type="non-terminal residue" evidence="4">
    <location>
        <position position="1"/>
    </location>
</feature>
<dbReference type="RefSeq" id="XP_009041953.1">
    <property type="nucleotide sequence ID" value="XM_009043705.1"/>
</dbReference>
<proteinExistence type="inferred from homology"/>
<keyword evidence="5" id="KW-1185">Reference proteome</keyword>
<accession>F0YNG5</accession>
<dbReference type="GeneID" id="20229267"/>
<dbReference type="SUPFAM" id="SSF54001">
    <property type="entry name" value="Cysteine proteinases"/>
    <property type="match status" value="1"/>
</dbReference>
<evidence type="ECO:0000256" key="1">
    <source>
        <dbReference type="ARBA" id="ARBA00008455"/>
    </source>
</evidence>
<dbReference type="EMBL" id="GL833175">
    <property type="protein sequence ID" value="EGB03342.1"/>
    <property type="molecule type" value="Genomic_DNA"/>
</dbReference>
<comment type="similarity">
    <text evidence="1">Belongs to the peptidase C1 family.</text>
</comment>
<dbReference type="InterPro" id="IPR038765">
    <property type="entry name" value="Papain-like_cys_pep_sf"/>
</dbReference>
<feature type="domain" description="Peptidase C1A papain C-terminal" evidence="3">
    <location>
        <begin position="4"/>
        <end position="94"/>
    </location>
</feature>
<dbReference type="AlphaFoldDB" id="F0YNG5"/>
<dbReference type="OMA" id="IYESEYC"/>
<dbReference type="InterPro" id="IPR000668">
    <property type="entry name" value="Peptidase_C1A_C"/>
</dbReference>
<dbReference type="InterPro" id="IPR013128">
    <property type="entry name" value="Peptidase_C1A"/>
</dbReference>
<dbReference type="PANTHER" id="PTHR12411">
    <property type="entry name" value="CYSTEINE PROTEASE FAMILY C1-RELATED"/>
    <property type="match status" value="1"/>
</dbReference>
<dbReference type="Proteomes" id="UP000002729">
    <property type="component" value="Unassembled WGS sequence"/>
</dbReference>